<dbReference type="EMBL" id="GBXM01084874">
    <property type="protein sequence ID" value="JAH23703.1"/>
    <property type="molecule type" value="Transcribed_RNA"/>
</dbReference>
<evidence type="ECO:0000313" key="2">
    <source>
        <dbReference type="EMBL" id="JAH23703.1"/>
    </source>
</evidence>
<keyword evidence="1" id="KW-0812">Transmembrane</keyword>
<evidence type="ECO:0000256" key="1">
    <source>
        <dbReference type="SAM" id="Phobius"/>
    </source>
</evidence>
<accession>A0A0E9R5S4</accession>
<feature type="transmembrane region" description="Helical" evidence="1">
    <location>
        <begin position="6"/>
        <end position="26"/>
    </location>
</feature>
<name>A0A0E9R5S4_ANGAN</name>
<sequence>MLRRVVWYNFLVWVFFFFFVLLLFTVK</sequence>
<reference evidence="2" key="2">
    <citation type="journal article" date="2015" name="Fish Shellfish Immunol.">
        <title>Early steps in the European eel (Anguilla anguilla)-Vibrio vulnificus interaction in the gills: Role of the RtxA13 toxin.</title>
        <authorList>
            <person name="Callol A."/>
            <person name="Pajuelo D."/>
            <person name="Ebbesson L."/>
            <person name="Teles M."/>
            <person name="MacKenzie S."/>
            <person name="Amaro C."/>
        </authorList>
    </citation>
    <scope>NUCLEOTIDE SEQUENCE</scope>
</reference>
<reference evidence="2" key="1">
    <citation type="submission" date="2014-11" db="EMBL/GenBank/DDBJ databases">
        <authorList>
            <person name="Amaro Gonzalez C."/>
        </authorList>
    </citation>
    <scope>NUCLEOTIDE SEQUENCE</scope>
</reference>
<keyword evidence="1" id="KW-1133">Transmembrane helix</keyword>
<keyword evidence="1" id="KW-0472">Membrane</keyword>
<protein>
    <submittedName>
        <fullName evidence="2">Uncharacterized protein</fullName>
    </submittedName>
</protein>
<dbReference type="AlphaFoldDB" id="A0A0E9R5S4"/>
<proteinExistence type="predicted"/>
<organism evidence="2">
    <name type="scientific">Anguilla anguilla</name>
    <name type="common">European freshwater eel</name>
    <name type="synonym">Muraena anguilla</name>
    <dbReference type="NCBI Taxonomy" id="7936"/>
    <lineage>
        <taxon>Eukaryota</taxon>
        <taxon>Metazoa</taxon>
        <taxon>Chordata</taxon>
        <taxon>Craniata</taxon>
        <taxon>Vertebrata</taxon>
        <taxon>Euteleostomi</taxon>
        <taxon>Actinopterygii</taxon>
        <taxon>Neopterygii</taxon>
        <taxon>Teleostei</taxon>
        <taxon>Anguilliformes</taxon>
        <taxon>Anguillidae</taxon>
        <taxon>Anguilla</taxon>
    </lineage>
</organism>